<evidence type="ECO:0000313" key="1">
    <source>
        <dbReference type="EMBL" id="CAE7209047.1"/>
    </source>
</evidence>
<comment type="caution">
    <text evidence="1">The sequence shown here is derived from an EMBL/GenBank/DDBJ whole genome shotgun (WGS) entry which is preliminary data.</text>
</comment>
<proteinExistence type="predicted"/>
<keyword evidence="2" id="KW-1185">Reference proteome</keyword>
<evidence type="ECO:0000313" key="2">
    <source>
        <dbReference type="Proteomes" id="UP000649617"/>
    </source>
</evidence>
<feature type="non-terminal residue" evidence="1">
    <location>
        <position position="1"/>
    </location>
</feature>
<dbReference type="Proteomes" id="UP000649617">
    <property type="component" value="Unassembled WGS sequence"/>
</dbReference>
<dbReference type="AlphaFoldDB" id="A0A812JL11"/>
<gene>
    <name evidence="1" type="ORF">SPIL2461_LOCUS2172</name>
</gene>
<accession>A0A812JL11</accession>
<dbReference type="EMBL" id="CAJNIZ010002309">
    <property type="protein sequence ID" value="CAE7209047.1"/>
    <property type="molecule type" value="Genomic_DNA"/>
</dbReference>
<reference evidence="1" key="1">
    <citation type="submission" date="2021-02" db="EMBL/GenBank/DDBJ databases">
        <authorList>
            <person name="Dougan E. K."/>
            <person name="Rhodes N."/>
            <person name="Thang M."/>
            <person name="Chan C."/>
        </authorList>
    </citation>
    <scope>NUCLEOTIDE SEQUENCE</scope>
</reference>
<protein>
    <submittedName>
        <fullName evidence="1">Uncharacterized protein</fullName>
    </submittedName>
</protein>
<name>A0A812JL11_SYMPI</name>
<organism evidence="1 2">
    <name type="scientific">Symbiodinium pilosum</name>
    <name type="common">Dinoflagellate</name>
    <dbReference type="NCBI Taxonomy" id="2952"/>
    <lineage>
        <taxon>Eukaryota</taxon>
        <taxon>Sar</taxon>
        <taxon>Alveolata</taxon>
        <taxon>Dinophyceae</taxon>
        <taxon>Suessiales</taxon>
        <taxon>Symbiodiniaceae</taxon>
        <taxon>Symbiodinium</taxon>
    </lineage>
</organism>
<feature type="non-terminal residue" evidence="1">
    <location>
        <position position="53"/>
    </location>
</feature>
<sequence length="53" mass="5914">GSQLTPARSSVLGYLGPRPTRKCCAWKRAICWSSCERPTLVPEVQQLLVRLSN</sequence>